<dbReference type="PROSITE" id="PS00389">
    <property type="entry name" value="ATPASE_DELTA"/>
    <property type="match status" value="1"/>
</dbReference>
<evidence type="ECO:0000256" key="2">
    <source>
        <dbReference type="ARBA" id="ARBA00022448"/>
    </source>
</evidence>
<evidence type="ECO:0000256" key="6">
    <source>
        <dbReference type="ARBA" id="ARBA00023196"/>
    </source>
</evidence>
<protein>
    <recommendedName>
        <fullName evidence="8">ATP synthase subunit delta</fullName>
    </recommendedName>
    <alternativeName>
        <fullName evidence="8">ATP synthase F(1) sector subunit delta</fullName>
    </alternativeName>
    <alternativeName>
        <fullName evidence="8">F-type ATPase subunit delta</fullName>
        <shortName evidence="8">F-ATPase subunit delta</shortName>
    </alternativeName>
</protein>
<keyword evidence="10" id="KW-1185">Reference proteome</keyword>
<comment type="subcellular location">
    <subcellularLocation>
        <location evidence="8">Cell membrane</location>
        <topology evidence="8">Peripheral membrane protein</topology>
    </subcellularLocation>
    <subcellularLocation>
        <location evidence="1">Membrane</location>
    </subcellularLocation>
</comment>
<evidence type="ECO:0000256" key="7">
    <source>
        <dbReference type="ARBA" id="ARBA00023310"/>
    </source>
</evidence>
<evidence type="ECO:0000256" key="8">
    <source>
        <dbReference type="HAMAP-Rule" id="MF_01416"/>
    </source>
</evidence>
<reference evidence="10" key="1">
    <citation type="journal article" date="2019" name="Int. J. Syst. Evol. Microbiol.">
        <title>The Global Catalogue of Microorganisms (GCM) 10K type strain sequencing project: providing services to taxonomists for standard genome sequencing and annotation.</title>
        <authorList>
            <consortium name="The Broad Institute Genomics Platform"/>
            <consortium name="The Broad Institute Genome Sequencing Center for Infectious Disease"/>
            <person name="Wu L."/>
            <person name="Ma J."/>
        </authorList>
    </citation>
    <scope>NUCLEOTIDE SEQUENCE [LARGE SCALE GENOMIC DNA]</scope>
    <source>
        <strain evidence="10">KACC 14249</strain>
    </source>
</reference>
<comment type="caution">
    <text evidence="9">The sequence shown here is derived from an EMBL/GenBank/DDBJ whole genome shotgun (WGS) entry which is preliminary data.</text>
</comment>
<dbReference type="NCBIfam" id="TIGR01145">
    <property type="entry name" value="ATP_synt_delta"/>
    <property type="match status" value="1"/>
</dbReference>
<evidence type="ECO:0000256" key="3">
    <source>
        <dbReference type="ARBA" id="ARBA00022781"/>
    </source>
</evidence>
<keyword evidence="4 8" id="KW-0406">Ion transport</keyword>
<evidence type="ECO:0000256" key="5">
    <source>
        <dbReference type="ARBA" id="ARBA00023136"/>
    </source>
</evidence>
<keyword evidence="3 8" id="KW-0375">Hydrogen ion transport</keyword>
<dbReference type="EMBL" id="JBHSRD010000004">
    <property type="protein sequence ID" value="MFC6008523.1"/>
    <property type="molecule type" value="Genomic_DNA"/>
</dbReference>
<organism evidence="9 10">
    <name type="scientific">Angustibacter luteus</name>
    <dbReference type="NCBI Taxonomy" id="658456"/>
    <lineage>
        <taxon>Bacteria</taxon>
        <taxon>Bacillati</taxon>
        <taxon>Actinomycetota</taxon>
        <taxon>Actinomycetes</taxon>
        <taxon>Kineosporiales</taxon>
        <taxon>Kineosporiaceae</taxon>
    </lineage>
</organism>
<comment type="function">
    <text evidence="8">F(1)F(0) ATP synthase produces ATP from ADP in the presence of a proton or sodium gradient. F-type ATPases consist of two structural domains, F(1) containing the extramembraneous catalytic core and F(0) containing the membrane proton channel, linked together by a central stalk and a peripheral stalk. During catalysis, ATP synthesis in the catalytic domain of F(1) is coupled via a rotary mechanism of the central stalk subunits to proton translocation.</text>
</comment>
<evidence type="ECO:0000313" key="9">
    <source>
        <dbReference type="EMBL" id="MFC6008523.1"/>
    </source>
</evidence>
<keyword evidence="5 8" id="KW-0472">Membrane</keyword>
<dbReference type="Proteomes" id="UP001596189">
    <property type="component" value="Unassembled WGS sequence"/>
</dbReference>
<dbReference type="PRINTS" id="PR00125">
    <property type="entry name" value="ATPASEDELTA"/>
</dbReference>
<sequence>MQGVSRESLATAEEQLDALLATAGTDGTAVGQALFAVVDLLDANVSLRRALTDPSNEADAKAGLIGRLLDGKVSADVVTLLSGMARSRWSRARDLSDSIEKLGSSAIIAGAEAGDRADRVEDELFRFERIVDADPELARALADRAAPEASKSALVDELISAKAAPEAVVLIRRAVLNGRGQNLDRALDANVQLAATRRDKLVAHVRVALPLEDDQRARLAAALTTLYGKRVHLNVDVDPSVLGGIRVEIGDEVLDGTVSRRLDDVRRQLSR</sequence>
<dbReference type="InterPro" id="IPR020781">
    <property type="entry name" value="ATPase_OSCP/d_CS"/>
</dbReference>
<evidence type="ECO:0000256" key="4">
    <source>
        <dbReference type="ARBA" id="ARBA00023065"/>
    </source>
</evidence>
<dbReference type="NCBIfam" id="NF009967">
    <property type="entry name" value="PRK13430.1"/>
    <property type="match status" value="1"/>
</dbReference>
<accession>A0ABW1JIM1</accession>
<gene>
    <name evidence="8" type="primary">atpH</name>
    <name evidence="9" type="ORF">ACFQDO_15400</name>
</gene>
<dbReference type="RefSeq" id="WP_345714780.1">
    <property type="nucleotide sequence ID" value="NZ_BAABFP010000002.1"/>
</dbReference>
<comment type="function">
    <text evidence="8">This protein is part of the stalk that links CF(0) to CF(1). It either transmits conformational changes from CF(0) to CF(1) or is implicated in proton conduction.</text>
</comment>
<evidence type="ECO:0000313" key="10">
    <source>
        <dbReference type="Proteomes" id="UP001596189"/>
    </source>
</evidence>
<dbReference type="Pfam" id="PF00213">
    <property type="entry name" value="OSCP"/>
    <property type="match status" value="1"/>
</dbReference>
<keyword evidence="2 8" id="KW-0813">Transport</keyword>
<dbReference type="InterPro" id="IPR000711">
    <property type="entry name" value="ATPase_OSCP/dsu"/>
</dbReference>
<name>A0ABW1JIM1_9ACTN</name>
<dbReference type="HAMAP" id="MF_01416">
    <property type="entry name" value="ATP_synth_delta_bact"/>
    <property type="match status" value="1"/>
</dbReference>
<dbReference type="PANTHER" id="PTHR11910">
    <property type="entry name" value="ATP SYNTHASE DELTA CHAIN"/>
    <property type="match status" value="1"/>
</dbReference>
<keyword evidence="7 8" id="KW-0066">ATP synthesis</keyword>
<comment type="similarity">
    <text evidence="8">Belongs to the ATPase delta chain family.</text>
</comment>
<evidence type="ECO:0000256" key="1">
    <source>
        <dbReference type="ARBA" id="ARBA00004370"/>
    </source>
</evidence>
<keyword evidence="6 8" id="KW-0139">CF(1)</keyword>
<proteinExistence type="inferred from homology"/>
<keyword evidence="8" id="KW-1003">Cell membrane</keyword>